<dbReference type="InterPro" id="IPR036388">
    <property type="entry name" value="WH-like_DNA-bd_sf"/>
</dbReference>
<keyword evidence="3" id="KW-1185">Reference proteome</keyword>
<dbReference type="Gene3D" id="1.10.10.10">
    <property type="entry name" value="Winged helix-like DNA-binding domain superfamily/Winged helix DNA-binding domain"/>
    <property type="match status" value="1"/>
</dbReference>
<dbReference type="InterPro" id="IPR036390">
    <property type="entry name" value="WH_DNA-bd_sf"/>
</dbReference>
<accession>A0A4E0QRE4</accession>
<dbReference type="PIRSF" id="PIRSF006692">
    <property type="entry name" value="TF_HTH_AF0396_prd"/>
    <property type="match status" value="1"/>
</dbReference>
<dbReference type="EMBL" id="PGGK01000007">
    <property type="protein sequence ID" value="TGC08996.1"/>
    <property type="molecule type" value="Genomic_DNA"/>
</dbReference>
<dbReference type="RefSeq" id="WP_135389823.1">
    <property type="nucleotide sequence ID" value="NZ_PGGK01000007.1"/>
</dbReference>
<comment type="caution">
    <text evidence="2">The sequence shown here is derived from an EMBL/GenBank/DDBJ whole genome shotgun (WGS) entry which is preliminary data.</text>
</comment>
<dbReference type="AlphaFoldDB" id="A0A4E0QRE4"/>
<gene>
    <name evidence="2" type="ORF">CUN85_08175</name>
</gene>
<proteinExistence type="predicted"/>
<dbReference type="Pfam" id="PF08350">
    <property type="entry name" value="FilR1_middle"/>
    <property type="match status" value="1"/>
</dbReference>
<reference evidence="2 3" key="1">
    <citation type="submission" date="2017-11" db="EMBL/GenBank/DDBJ databases">
        <title>Isolation and Characterization of Methanogenic Archaea from Saline Meromictic Lake at Siberia.</title>
        <authorList>
            <person name="Shen Y."/>
            <person name="Huang H.-H."/>
            <person name="Lai M.-C."/>
            <person name="Chen S.-C."/>
        </authorList>
    </citation>
    <scope>NUCLEOTIDE SEQUENCE [LARGE SCALE GENOMIC DNA]</scope>
    <source>
        <strain evidence="2 3">SY-01</strain>
    </source>
</reference>
<dbReference type="InterPro" id="IPR013561">
    <property type="entry name" value="FilR1_middle_dom"/>
</dbReference>
<name>A0A4E0QRE4_9EURY</name>
<organism evidence="2 3">
    <name type="scientific">Methanolobus halotolerans</name>
    <dbReference type="NCBI Taxonomy" id="2052935"/>
    <lineage>
        <taxon>Archaea</taxon>
        <taxon>Methanobacteriati</taxon>
        <taxon>Methanobacteriota</taxon>
        <taxon>Stenosarchaea group</taxon>
        <taxon>Methanomicrobia</taxon>
        <taxon>Methanosarcinales</taxon>
        <taxon>Methanosarcinaceae</taxon>
        <taxon>Methanolobus</taxon>
    </lineage>
</organism>
<evidence type="ECO:0000313" key="3">
    <source>
        <dbReference type="Proteomes" id="UP000297295"/>
    </source>
</evidence>
<feature type="domain" description="Methanogenesis regulatory protein FilR1 middle" evidence="1">
    <location>
        <begin position="126"/>
        <end position="253"/>
    </location>
</feature>
<dbReference type="SUPFAM" id="SSF46785">
    <property type="entry name" value="Winged helix' DNA-binding domain"/>
    <property type="match status" value="1"/>
</dbReference>
<dbReference type="Proteomes" id="UP000297295">
    <property type="component" value="Unassembled WGS sequence"/>
</dbReference>
<evidence type="ECO:0000259" key="1">
    <source>
        <dbReference type="Pfam" id="PF08350"/>
    </source>
</evidence>
<dbReference type="OrthoDB" id="11410at2157"/>
<sequence>MRSSLVNVVWFSEKRRNLLLLLSEGKRDIEQIKRSLNVTTRSIMPQIKTLRYEHLIIQEGDYFSLTSVGEIIVKNMLPFMENSRIVEENRDFWASRNIDAIPPHLFSNIRELGHYFLIEPDMNHLFELPREFIENIPKSKHITTFVSYIHPAFPSLYSKVSLSGVGITLFLTAETLEKLEQENEEDFRKMIEKGNTDIFLYEGNPRLPMVTVTDWFSYICLFNNEGRYDHRDVISFDESALNWCQDLFDHYRQNSRKVYSGKFAKPRLSVSEMS</sequence>
<dbReference type="InterPro" id="IPR016490">
    <property type="entry name" value="Tscrpt_reg_HTH_AF0396-typ3"/>
</dbReference>
<protein>
    <submittedName>
        <fullName evidence="2">Transcriptional regulator</fullName>
    </submittedName>
</protein>
<evidence type="ECO:0000313" key="2">
    <source>
        <dbReference type="EMBL" id="TGC08996.1"/>
    </source>
</evidence>